<keyword evidence="3" id="KW-0812">Transmembrane</keyword>
<evidence type="ECO:0000256" key="1">
    <source>
        <dbReference type="ARBA" id="ARBA00023224"/>
    </source>
</evidence>
<reference evidence="6" key="1">
    <citation type="submission" date="2018-06" db="EMBL/GenBank/DDBJ databases">
        <authorList>
            <person name="Zhirakovskaya E."/>
        </authorList>
    </citation>
    <scope>NUCLEOTIDE SEQUENCE</scope>
</reference>
<sequence>MKSELLSRLSIRSKVWGGFGVLLALIVAVSAVSWRSLFQIEDEFSLVVEEVQPTMLASQALSRSLAQASAALGVYLLTEEDSSRVKYGESLEQVNAAMSNLSRLVSEQDDSDLTNRVEHLGTSVERFVAYRDRMIALMEDKMSNLAGLQYATQNLNPVSQEMLQITGEMLGSEFDEEATVERRALFNEIHELRYAWANVMNVVRSYIAYRSGRSLQELKLHSDVVDLKIKALVSYENELTFEQEDGLSRFIDLKKKFFQAFEGLTKLGKEGGWRTDIRLIREEVSPLLSEINTELDGLVEGQRQLAIAASNDVLAALQGSASLIGILLAVALLIGAGVSLLVGQQVVSPILRLRDILEGMAKGEGDLTQRAQLASKDELGQASGYFNQMMSSLQEMVLEIAAVSEQVLGSAQQSSERIGTVHKNVTDVAERIRGTASATEEMSATSADIARHAETAASEAEKAREQADEGNTAMQEMAGKTGVMESEVQRLQQSVVAIEEKGRAMESMVGVINEIAEQTNLLALNAAIEAARAGEAGRGFAVVADEVRQLASKTQQSTASIHELLDSNRQTNKALVSTMEQVADAGGSVSHTVADAERVISRMTESVNLMNDRVVEIVQAAREQSQASQEIARNVETMSATETENAELMSVSRQELSELTGTAARLKAVVDRFKV</sequence>
<feature type="domain" description="Methyl-accepting transducer" evidence="4">
    <location>
        <begin position="403"/>
        <end position="639"/>
    </location>
</feature>
<dbReference type="SUPFAM" id="SSF58104">
    <property type="entry name" value="Methyl-accepting chemotaxis protein (MCP) signaling domain"/>
    <property type="match status" value="1"/>
</dbReference>
<dbReference type="InterPro" id="IPR003660">
    <property type="entry name" value="HAMP_dom"/>
</dbReference>
<keyword evidence="1" id="KW-0807">Transducer</keyword>
<organism evidence="6">
    <name type="scientific">hydrothermal vent metagenome</name>
    <dbReference type="NCBI Taxonomy" id="652676"/>
    <lineage>
        <taxon>unclassified sequences</taxon>
        <taxon>metagenomes</taxon>
        <taxon>ecological metagenomes</taxon>
    </lineage>
</organism>
<dbReference type="EMBL" id="UOFM01000520">
    <property type="protein sequence ID" value="VAW83220.1"/>
    <property type="molecule type" value="Genomic_DNA"/>
</dbReference>
<dbReference type="Gene3D" id="1.10.287.950">
    <property type="entry name" value="Methyl-accepting chemotaxis protein"/>
    <property type="match status" value="1"/>
</dbReference>
<dbReference type="Pfam" id="PF05227">
    <property type="entry name" value="CHASE3"/>
    <property type="match status" value="1"/>
</dbReference>
<name>A0A3B0Z2N4_9ZZZZ</name>
<evidence type="ECO:0000259" key="4">
    <source>
        <dbReference type="PROSITE" id="PS50111"/>
    </source>
</evidence>
<feature type="transmembrane region" description="Helical" evidence="3">
    <location>
        <begin position="321"/>
        <end position="342"/>
    </location>
</feature>
<keyword evidence="3" id="KW-1133">Transmembrane helix</keyword>
<dbReference type="FunFam" id="1.10.287.950:FF:000001">
    <property type="entry name" value="Methyl-accepting chemotaxis sensory transducer"/>
    <property type="match status" value="1"/>
</dbReference>
<dbReference type="InterPro" id="IPR007891">
    <property type="entry name" value="CHASE3"/>
</dbReference>
<proteinExistence type="inferred from homology"/>
<dbReference type="AlphaFoldDB" id="A0A3B0Z2N4"/>
<keyword evidence="3" id="KW-0472">Membrane</keyword>
<protein>
    <submittedName>
        <fullName evidence="6">Methyl-accepting chemotaxis protein</fullName>
    </submittedName>
</protein>
<dbReference type="CDD" id="cd06225">
    <property type="entry name" value="HAMP"/>
    <property type="match status" value="1"/>
</dbReference>
<dbReference type="PROSITE" id="PS50885">
    <property type="entry name" value="HAMP"/>
    <property type="match status" value="1"/>
</dbReference>
<dbReference type="PANTHER" id="PTHR32089:SF112">
    <property type="entry name" value="LYSOZYME-LIKE PROTEIN-RELATED"/>
    <property type="match status" value="1"/>
</dbReference>
<evidence type="ECO:0000256" key="3">
    <source>
        <dbReference type="SAM" id="Phobius"/>
    </source>
</evidence>
<dbReference type="Pfam" id="PF00672">
    <property type="entry name" value="HAMP"/>
    <property type="match status" value="1"/>
</dbReference>
<gene>
    <name evidence="6" type="ORF">MNBD_GAMMA14-165</name>
</gene>
<dbReference type="SMART" id="SM00304">
    <property type="entry name" value="HAMP"/>
    <property type="match status" value="1"/>
</dbReference>
<evidence type="ECO:0000259" key="5">
    <source>
        <dbReference type="PROSITE" id="PS50885"/>
    </source>
</evidence>
<dbReference type="CDD" id="cd11386">
    <property type="entry name" value="MCP_signal"/>
    <property type="match status" value="1"/>
</dbReference>
<dbReference type="Pfam" id="PF00015">
    <property type="entry name" value="MCPsignal"/>
    <property type="match status" value="1"/>
</dbReference>
<dbReference type="PANTHER" id="PTHR32089">
    <property type="entry name" value="METHYL-ACCEPTING CHEMOTAXIS PROTEIN MCPB"/>
    <property type="match status" value="1"/>
</dbReference>
<evidence type="ECO:0000313" key="6">
    <source>
        <dbReference type="EMBL" id="VAW83220.1"/>
    </source>
</evidence>
<evidence type="ECO:0000256" key="2">
    <source>
        <dbReference type="ARBA" id="ARBA00029447"/>
    </source>
</evidence>
<dbReference type="GO" id="GO:0007165">
    <property type="term" value="P:signal transduction"/>
    <property type="evidence" value="ECO:0007669"/>
    <property type="project" value="UniProtKB-KW"/>
</dbReference>
<feature type="domain" description="HAMP" evidence="5">
    <location>
        <begin position="344"/>
        <end position="398"/>
    </location>
</feature>
<dbReference type="PROSITE" id="PS50111">
    <property type="entry name" value="CHEMOTAXIS_TRANSDUC_2"/>
    <property type="match status" value="1"/>
</dbReference>
<accession>A0A3B0Z2N4</accession>
<dbReference type="SMART" id="SM00283">
    <property type="entry name" value="MA"/>
    <property type="match status" value="1"/>
</dbReference>
<dbReference type="InterPro" id="IPR004089">
    <property type="entry name" value="MCPsignal_dom"/>
</dbReference>
<dbReference type="GO" id="GO:0016020">
    <property type="term" value="C:membrane"/>
    <property type="evidence" value="ECO:0007669"/>
    <property type="project" value="InterPro"/>
</dbReference>
<comment type="similarity">
    <text evidence="2">Belongs to the methyl-accepting chemotaxis (MCP) protein family.</text>
</comment>